<name>A0A2H0WPM5_9BACT</name>
<dbReference type="EMBL" id="PEZI01000038">
    <property type="protein sequence ID" value="PIS14600.1"/>
    <property type="molecule type" value="Genomic_DNA"/>
</dbReference>
<dbReference type="AlphaFoldDB" id="A0A2H0WPM5"/>
<proteinExistence type="predicted"/>
<evidence type="ECO:0000256" key="1">
    <source>
        <dbReference type="SAM" id="Phobius"/>
    </source>
</evidence>
<comment type="caution">
    <text evidence="2">The sequence shown here is derived from an EMBL/GenBank/DDBJ whole genome shotgun (WGS) entry which is preliminary data.</text>
</comment>
<feature type="transmembrane region" description="Helical" evidence="1">
    <location>
        <begin position="27"/>
        <end position="47"/>
    </location>
</feature>
<accession>A0A2H0WPM5</accession>
<keyword evidence="1" id="KW-1133">Transmembrane helix</keyword>
<organism evidence="2 3">
    <name type="scientific">Candidatus Shapirobacteria bacterium CG09_land_8_20_14_0_10_39_12</name>
    <dbReference type="NCBI Taxonomy" id="1974885"/>
    <lineage>
        <taxon>Bacteria</taxon>
        <taxon>Candidatus Shapironibacteriota</taxon>
    </lineage>
</organism>
<evidence type="ECO:0000313" key="2">
    <source>
        <dbReference type="EMBL" id="PIS14600.1"/>
    </source>
</evidence>
<evidence type="ECO:0000313" key="3">
    <source>
        <dbReference type="Proteomes" id="UP000230775"/>
    </source>
</evidence>
<reference evidence="3" key="1">
    <citation type="submission" date="2017-09" db="EMBL/GenBank/DDBJ databases">
        <title>Depth-based differentiation of microbial function through sediment-hosted aquifers and enrichment of novel symbionts in the deep terrestrial subsurface.</title>
        <authorList>
            <person name="Probst A.J."/>
            <person name="Ladd B."/>
            <person name="Jarett J.K."/>
            <person name="Geller-Mcgrath D.E."/>
            <person name="Sieber C.M.K."/>
            <person name="Emerson J.B."/>
            <person name="Anantharaman K."/>
            <person name="Thomas B.C."/>
            <person name="Malmstrom R."/>
            <person name="Stieglmeier M."/>
            <person name="Klingl A."/>
            <person name="Woyke T."/>
            <person name="Ryan C.M."/>
            <person name="Banfield J.F."/>
        </authorList>
    </citation>
    <scope>NUCLEOTIDE SEQUENCE [LARGE SCALE GENOMIC DNA]</scope>
</reference>
<gene>
    <name evidence="2" type="ORF">COT64_01770</name>
</gene>
<keyword evidence="1" id="KW-0812">Transmembrane</keyword>
<keyword evidence="1" id="KW-0472">Membrane</keyword>
<protein>
    <submittedName>
        <fullName evidence="2">Uncharacterized protein</fullName>
    </submittedName>
</protein>
<dbReference type="Proteomes" id="UP000230775">
    <property type="component" value="Unassembled WGS sequence"/>
</dbReference>
<sequence>MPEQITETPQTTQSVQPVPVEPKRKSGLKIIVISLIVISLIVGGVYAGMQLEKKKVKVWTKPPLTEITPQPTEVIDETASWKTYADSVAKFEIKYPANWSYTVKQKTTTFSTLDQSNKKTYSGNVSLMGTEGQVDLVFGDGFGGGPCQEMMGSSAKLVDIKIGNYTVPLCNYVQAEKVYYASPFGDAGGPITPNASYNFSFSYLESFTQSKELILKILSTFKFIDQKETRFTCPQNGWQDCMPIMDEEKKLGCSAEAEGWYKTNCPDFKGFAQ</sequence>